<feature type="compositionally biased region" description="Polar residues" evidence="11">
    <location>
        <begin position="34"/>
        <end position="46"/>
    </location>
</feature>
<sequence length="639" mass="69844">MDLINAQHCPPQPEQLHHHSGFLESPSPAGRGTAWTQTPLRNSQPAQRAIRPLCARPSTSASADQPPTSSSGTTPGPVRSQRAPPQTTRSSGTFVLQSFFFPCRIWSHRAASRRRRGPVMASNEYYYGTGQQRPHGGTASPAPYNNAHFAPSPQSTPAPSYHSGNPGHAPFAAPQDHPPRTGPSPFDTVFDDHAYPMNSHSRPYAAGSNSSMSQQGLYQDTGYYGQAGGASSTPHGPNDIPLQDQAGKGPDFNDHIYDAPEGAQRRPRSKKGKVRIGELGMFGADRKRIPWITYIFTIAQVGVFIGEVIKNGILTGSPIMIKPQFNPMIGPSTQVMINMGARYTPCMHNIKEIQGSTIPVLFLCPNATQNDQFCPLSEVCGFGGVPNPTFNNADQSPQPNQWYRFIIPIFMHAGLIHIGFNMLMQLTIGKEMEMAIGPIRYFLVYMSAGIFGFVMGGNFAAPGIASTGASGSLFGIIALTLLDLLYSWKERRNPVKDLMFVILDMVISFVLGLLPGLDNFSHIGGFLMGLGLGVSVLHSPNSLRRRMDNDIPYSAVNGEGTATSPSFFKSPLGFFKGRKPLWWIWWIVRAAALILVIVVFIVLLNNFYTVGHTCSWCKYLSCLPVSNWCELGTIQEQKS</sequence>
<evidence type="ECO:0000256" key="5">
    <source>
        <dbReference type="ARBA" id="ARBA00022692"/>
    </source>
</evidence>
<dbReference type="GO" id="GO:0016020">
    <property type="term" value="C:membrane"/>
    <property type="evidence" value="ECO:0007669"/>
    <property type="project" value="UniProtKB-SubCell"/>
</dbReference>
<dbReference type="Gene3D" id="1.20.1540.10">
    <property type="entry name" value="Rhomboid-like"/>
    <property type="match status" value="1"/>
</dbReference>
<organism evidence="13 14">
    <name type="scientific">Purpureocillium lilacinum</name>
    <name type="common">Paecilomyces lilacinus</name>
    <dbReference type="NCBI Taxonomy" id="33203"/>
    <lineage>
        <taxon>Eukaryota</taxon>
        <taxon>Fungi</taxon>
        <taxon>Dikarya</taxon>
        <taxon>Ascomycota</taxon>
        <taxon>Pezizomycotina</taxon>
        <taxon>Sordariomycetes</taxon>
        <taxon>Hypocreomycetidae</taxon>
        <taxon>Hypocreales</taxon>
        <taxon>Ophiocordycipitaceae</taxon>
        <taxon>Purpureocillium</taxon>
    </lineage>
</organism>
<evidence type="ECO:0000256" key="9">
    <source>
        <dbReference type="ARBA" id="ARBA00023136"/>
    </source>
</evidence>
<feature type="region of interest" description="Disordered" evidence="11">
    <location>
        <begin position="126"/>
        <end position="250"/>
    </location>
</feature>
<reference evidence="13 14" key="1">
    <citation type="journal article" date="2016" name="Front. Microbiol.">
        <title>Genome and transcriptome sequences reveal the specific parasitism of the nematophagous Purpureocillium lilacinum 36-1.</title>
        <authorList>
            <person name="Xie J."/>
            <person name="Li S."/>
            <person name="Mo C."/>
            <person name="Xiao X."/>
            <person name="Peng D."/>
            <person name="Wang G."/>
            <person name="Xiao Y."/>
        </authorList>
    </citation>
    <scope>NUCLEOTIDE SEQUENCE [LARGE SCALE GENOMIC DNA]</scope>
    <source>
        <strain evidence="13 14">36-1</strain>
    </source>
</reference>
<feature type="region of interest" description="Disordered" evidence="11">
    <location>
        <begin position="1"/>
        <end position="91"/>
    </location>
</feature>
<evidence type="ECO:0000256" key="3">
    <source>
        <dbReference type="ARBA" id="ARBA00009045"/>
    </source>
</evidence>
<name>A0A2U3E5C7_PURLI</name>
<dbReference type="PANTHER" id="PTHR22936">
    <property type="entry name" value="RHOMBOID-RELATED"/>
    <property type="match status" value="1"/>
</dbReference>
<dbReference type="EMBL" id="LCWV01000011">
    <property type="protein sequence ID" value="PWI69702.1"/>
    <property type="molecule type" value="Genomic_DNA"/>
</dbReference>
<feature type="transmembrane region" description="Helical" evidence="10">
    <location>
        <begin position="498"/>
        <end position="514"/>
    </location>
</feature>
<proteinExistence type="inferred from homology"/>
<dbReference type="EC" id="3.4.21.105" evidence="10"/>
<feature type="domain" description="Peptidase S54 rhomboid" evidence="12">
    <location>
        <begin position="400"/>
        <end position="537"/>
    </location>
</feature>
<comment type="subcellular location">
    <subcellularLocation>
        <location evidence="2 10">Membrane</location>
        <topology evidence="2 10">Multi-pass membrane protein</topology>
    </subcellularLocation>
</comment>
<evidence type="ECO:0000256" key="8">
    <source>
        <dbReference type="ARBA" id="ARBA00022989"/>
    </source>
</evidence>
<keyword evidence="8 10" id="KW-1133">Transmembrane helix</keyword>
<comment type="similarity">
    <text evidence="3 10">Belongs to the peptidase S54 family.</text>
</comment>
<gene>
    <name evidence="13" type="ORF">PCL_00614</name>
</gene>
<keyword evidence="5 10" id="KW-0812">Transmembrane</keyword>
<comment type="catalytic activity">
    <reaction evidence="1 10">
        <text>Cleaves type-1 transmembrane domains using a catalytic dyad composed of serine and histidine that are contributed by different transmembrane domains.</text>
        <dbReference type="EC" id="3.4.21.105"/>
    </reaction>
</comment>
<keyword evidence="7 10" id="KW-0720">Serine protease</keyword>
<feature type="transmembrane region" description="Helical" evidence="10">
    <location>
        <begin position="467"/>
        <end position="486"/>
    </location>
</feature>
<evidence type="ECO:0000259" key="12">
    <source>
        <dbReference type="Pfam" id="PF01694"/>
    </source>
</evidence>
<evidence type="ECO:0000256" key="2">
    <source>
        <dbReference type="ARBA" id="ARBA00004141"/>
    </source>
</evidence>
<accession>A0A2U3E5C7</accession>
<keyword evidence="9 10" id="KW-0472">Membrane</keyword>
<feature type="compositionally biased region" description="Low complexity" evidence="11">
    <location>
        <begin position="66"/>
        <end position="77"/>
    </location>
</feature>
<evidence type="ECO:0000256" key="10">
    <source>
        <dbReference type="RuleBase" id="RU362115"/>
    </source>
</evidence>
<evidence type="ECO:0000256" key="11">
    <source>
        <dbReference type="SAM" id="MobiDB-lite"/>
    </source>
</evidence>
<keyword evidence="6 10" id="KW-0378">Hydrolase</keyword>
<comment type="caution">
    <text evidence="13">The sequence shown here is derived from an EMBL/GenBank/DDBJ whole genome shotgun (WGS) entry which is preliminary data.</text>
</comment>
<dbReference type="PANTHER" id="PTHR22936:SF69">
    <property type="entry name" value="RHOMBOID-LIKE PROTEIN"/>
    <property type="match status" value="1"/>
</dbReference>
<protein>
    <recommendedName>
        <fullName evidence="10">Rhomboid-type serine protease</fullName>
        <ecNumber evidence="10">3.4.21.105</ecNumber>
    </recommendedName>
</protein>
<evidence type="ECO:0000313" key="14">
    <source>
        <dbReference type="Proteomes" id="UP000245956"/>
    </source>
</evidence>
<dbReference type="GO" id="GO:0006508">
    <property type="term" value="P:proteolysis"/>
    <property type="evidence" value="ECO:0007669"/>
    <property type="project" value="UniProtKB-KW"/>
</dbReference>
<dbReference type="Pfam" id="PF01694">
    <property type="entry name" value="Rhomboid"/>
    <property type="match status" value="1"/>
</dbReference>
<dbReference type="SUPFAM" id="SSF144091">
    <property type="entry name" value="Rhomboid-like"/>
    <property type="match status" value="1"/>
</dbReference>
<dbReference type="Proteomes" id="UP000245956">
    <property type="component" value="Unassembled WGS sequence"/>
</dbReference>
<feature type="transmembrane region" description="Helical" evidence="10">
    <location>
        <begin position="402"/>
        <end position="420"/>
    </location>
</feature>
<dbReference type="InterPro" id="IPR035952">
    <property type="entry name" value="Rhomboid-like_sf"/>
</dbReference>
<feature type="compositionally biased region" description="Polar residues" evidence="11">
    <location>
        <begin position="207"/>
        <end position="218"/>
    </location>
</feature>
<dbReference type="InterPro" id="IPR022764">
    <property type="entry name" value="Peptidase_S54_rhomboid_dom"/>
</dbReference>
<evidence type="ECO:0000256" key="7">
    <source>
        <dbReference type="ARBA" id="ARBA00022825"/>
    </source>
</evidence>
<dbReference type="AlphaFoldDB" id="A0A2U3E5C7"/>
<comment type="caution">
    <text evidence="10">Lacks conserved residue(s) required for the propagation of feature annotation.</text>
</comment>
<evidence type="ECO:0000256" key="1">
    <source>
        <dbReference type="ARBA" id="ARBA00000156"/>
    </source>
</evidence>
<evidence type="ECO:0000256" key="6">
    <source>
        <dbReference type="ARBA" id="ARBA00022801"/>
    </source>
</evidence>
<comment type="function">
    <text evidence="10">Serine protease involved in intramembrane proteolysis.</text>
</comment>
<dbReference type="InterPro" id="IPR002610">
    <property type="entry name" value="Peptidase_S54_rhomboid-like"/>
</dbReference>
<dbReference type="GO" id="GO:0004252">
    <property type="term" value="F:serine-type endopeptidase activity"/>
    <property type="evidence" value="ECO:0007669"/>
    <property type="project" value="InterPro"/>
</dbReference>
<feature type="transmembrane region" description="Helical" evidence="10">
    <location>
        <begin position="441"/>
        <end position="461"/>
    </location>
</feature>
<feature type="transmembrane region" description="Helical" evidence="10">
    <location>
        <begin position="582"/>
        <end position="604"/>
    </location>
</feature>
<keyword evidence="4 10" id="KW-0645">Protease</keyword>
<evidence type="ECO:0000256" key="4">
    <source>
        <dbReference type="ARBA" id="ARBA00022670"/>
    </source>
</evidence>
<evidence type="ECO:0000313" key="13">
    <source>
        <dbReference type="EMBL" id="PWI69702.1"/>
    </source>
</evidence>